<dbReference type="PANTHER" id="PTHR47862:SF2">
    <property type="entry name" value="PEPTIDYLPROLYL ISOMERASE"/>
    <property type="match status" value="1"/>
</dbReference>
<evidence type="ECO:0000313" key="6">
    <source>
        <dbReference type="Proteomes" id="UP001291623"/>
    </source>
</evidence>
<keyword evidence="2" id="KW-0175">Coiled coil</keyword>
<dbReference type="SUPFAM" id="SSF54534">
    <property type="entry name" value="FKBP-like"/>
    <property type="match status" value="1"/>
</dbReference>
<evidence type="ECO:0000256" key="2">
    <source>
        <dbReference type="SAM" id="Coils"/>
    </source>
</evidence>
<gene>
    <name evidence="5" type="ORF">RND71_038904</name>
</gene>
<keyword evidence="6" id="KW-1185">Reference proteome</keyword>
<dbReference type="Gene3D" id="3.10.50.40">
    <property type="match status" value="1"/>
</dbReference>
<dbReference type="PROSITE" id="PS50059">
    <property type="entry name" value="FKBP_PPIASE"/>
    <property type="match status" value="1"/>
</dbReference>
<organism evidence="5 6">
    <name type="scientific">Anisodus tanguticus</name>
    <dbReference type="NCBI Taxonomy" id="243964"/>
    <lineage>
        <taxon>Eukaryota</taxon>
        <taxon>Viridiplantae</taxon>
        <taxon>Streptophyta</taxon>
        <taxon>Embryophyta</taxon>
        <taxon>Tracheophyta</taxon>
        <taxon>Spermatophyta</taxon>
        <taxon>Magnoliopsida</taxon>
        <taxon>eudicotyledons</taxon>
        <taxon>Gunneridae</taxon>
        <taxon>Pentapetalae</taxon>
        <taxon>asterids</taxon>
        <taxon>lamiids</taxon>
        <taxon>Solanales</taxon>
        <taxon>Solanaceae</taxon>
        <taxon>Solanoideae</taxon>
        <taxon>Hyoscyameae</taxon>
        <taxon>Anisodus</taxon>
    </lineage>
</organism>
<dbReference type="AlphaFoldDB" id="A0AAE1USI7"/>
<feature type="domain" description="PPIase FKBP-type" evidence="4">
    <location>
        <begin position="413"/>
        <end position="507"/>
    </location>
</feature>
<dbReference type="Proteomes" id="UP001291623">
    <property type="component" value="Unassembled WGS sequence"/>
</dbReference>
<keyword evidence="3" id="KW-0472">Membrane</keyword>
<dbReference type="PANTHER" id="PTHR47862">
    <property type="entry name" value="PEPTIDYL-PROLYL CIS-TRANS ISOMERASE FKBP18, CHLOROPLASTIC"/>
    <property type="match status" value="1"/>
</dbReference>
<dbReference type="InterPro" id="IPR044180">
    <property type="entry name" value="FKBP18-like"/>
</dbReference>
<comment type="catalytic activity">
    <reaction evidence="1">
        <text>[protein]-peptidylproline (omega=180) = [protein]-peptidylproline (omega=0)</text>
        <dbReference type="Rhea" id="RHEA:16237"/>
        <dbReference type="Rhea" id="RHEA-COMP:10747"/>
        <dbReference type="Rhea" id="RHEA-COMP:10748"/>
        <dbReference type="ChEBI" id="CHEBI:83833"/>
        <dbReference type="ChEBI" id="CHEBI:83834"/>
        <dbReference type="EC" id="5.2.1.8"/>
    </reaction>
</comment>
<feature type="transmembrane region" description="Helical" evidence="3">
    <location>
        <begin position="14"/>
        <end position="32"/>
    </location>
</feature>
<keyword evidence="3" id="KW-1133">Transmembrane helix</keyword>
<dbReference type="GO" id="GO:0009543">
    <property type="term" value="C:chloroplast thylakoid lumen"/>
    <property type="evidence" value="ECO:0007669"/>
    <property type="project" value="TreeGrafter"/>
</dbReference>
<dbReference type="EC" id="5.2.1.8" evidence="1"/>
<evidence type="ECO:0000256" key="1">
    <source>
        <dbReference type="PROSITE-ProRule" id="PRU00277"/>
    </source>
</evidence>
<dbReference type="InterPro" id="IPR046357">
    <property type="entry name" value="PPIase_dom_sf"/>
</dbReference>
<dbReference type="GO" id="GO:0003755">
    <property type="term" value="F:peptidyl-prolyl cis-trans isomerase activity"/>
    <property type="evidence" value="ECO:0007669"/>
    <property type="project" value="UniProtKB-KW"/>
</dbReference>
<feature type="coiled-coil region" evidence="2">
    <location>
        <begin position="184"/>
        <end position="320"/>
    </location>
</feature>
<name>A0AAE1USI7_9SOLA</name>
<dbReference type="EMBL" id="JAVYJV010000021">
    <property type="protein sequence ID" value="KAK4343088.1"/>
    <property type="molecule type" value="Genomic_DNA"/>
</dbReference>
<evidence type="ECO:0000259" key="4">
    <source>
        <dbReference type="PROSITE" id="PS50059"/>
    </source>
</evidence>
<proteinExistence type="predicted"/>
<reference evidence="5" key="1">
    <citation type="submission" date="2023-12" db="EMBL/GenBank/DDBJ databases">
        <title>Genome assembly of Anisodus tanguticus.</title>
        <authorList>
            <person name="Wang Y.-J."/>
        </authorList>
    </citation>
    <scope>NUCLEOTIDE SEQUENCE</scope>
    <source>
        <strain evidence="5">KB-2021</strain>
        <tissue evidence="5">Leaf</tissue>
    </source>
</reference>
<dbReference type="Pfam" id="PF00254">
    <property type="entry name" value="FKBP_C"/>
    <property type="match status" value="1"/>
</dbReference>
<keyword evidence="3" id="KW-0812">Transmembrane</keyword>
<protein>
    <recommendedName>
        <fullName evidence="1">peptidylprolyl isomerase</fullName>
        <ecNumber evidence="1">5.2.1.8</ecNumber>
    </recommendedName>
</protein>
<sequence>MENNSTKVEMMKPVFLKAGIPLAITLAGYIIAKITTKKFSNSQSSQIQENHHEVSRNEHQNLENSEFLSCIEFEADDDHHHCSTHTLYRDSSQGFDHFQDIEAKFQQYTHLKEQEITLMDMQNKLLLEINKIDFFSKEITLLEAENQRFQNMVIEYLKIMEFLDLSNSENRLLHRRVKKLLKKIKEYSRVMKEQNLHLEAKETEISKNQEGLEMKDDIIKKMELETQQLKMAIEQLQMEKVGLLNKLELEANSNQSKNDVEVVTIEDYKELVNELEQLQKDKATEDKELIYLRWCNACLRHELMRRNQEQMEQRKNQELNFGEENREIVEEFVPQVHELIMRRSSSMGHNESCSSSPINEAAAFCLCDVAGAASTSRRALRGAKIPESEYTTLPNGLKYYDLKVGNGAEAVTGSRVAVHYVAKWRNITFMTSRQGMGVGGGTPYGFDVGQSERGNVLKGLDLGVQGMRVGGQRLLIVLPELAYGKKGVQEIPSNATIEMDIELLSIKQSPFGTPVKVVEG</sequence>
<keyword evidence="1" id="KW-0413">Isomerase</keyword>
<keyword evidence="1" id="KW-0697">Rotamase</keyword>
<evidence type="ECO:0000256" key="3">
    <source>
        <dbReference type="SAM" id="Phobius"/>
    </source>
</evidence>
<evidence type="ECO:0000313" key="5">
    <source>
        <dbReference type="EMBL" id="KAK4343088.1"/>
    </source>
</evidence>
<accession>A0AAE1USI7</accession>
<dbReference type="InterPro" id="IPR001179">
    <property type="entry name" value="PPIase_FKBP_dom"/>
</dbReference>
<comment type="caution">
    <text evidence="5">The sequence shown here is derived from an EMBL/GenBank/DDBJ whole genome shotgun (WGS) entry which is preliminary data.</text>
</comment>